<gene>
    <name evidence="2" type="ORF">CGOC_LOCUS12459</name>
</gene>
<dbReference type="Proteomes" id="UP000271889">
    <property type="component" value="Unassembled WGS sequence"/>
</dbReference>
<evidence type="ECO:0000313" key="3">
    <source>
        <dbReference type="Proteomes" id="UP000271889"/>
    </source>
</evidence>
<accession>A0A3P7NDQ7</accession>
<keyword evidence="3" id="KW-1185">Reference proteome</keyword>
<dbReference type="AlphaFoldDB" id="A0A3P7NDQ7"/>
<dbReference type="EMBL" id="UYRV01123311">
    <property type="protein sequence ID" value="VDN33738.1"/>
    <property type="molecule type" value="Genomic_DNA"/>
</dbReference>
<protein>
    <submittedName>
        <fullName evidence="2">Uncharacterized protein</fullName>
    </submittedName>
</protein>
<name>A0A3P7NDQ7_CYLGO</name>
<feature type="region of interest" description="Disordered" evidence="1">
    <location>
        <begin position="1"/>
        <end position="59"/>
    </location>
</feature>
<sequence length="79" mass="8255">MERSSEKGVAVASSSSATTAEASHAASAAAKDAQGSDNGKKAKDAATKPSSNSIKEETYHDCRFVSDTLDMKSFSYHPL</sequence>
<organism evidence="2 3">
    <name type="scientific">Cylicostephanus goldi</name>
    <name type="common">Nematode worm</name>
    <dbReference type="NCBI Taxonomy" id="71465"/>
    <lineage>
        <taxon>Eukaryota</taxon>
        <taxon>Metazoa</taxon>
        <taxon>Ecdysozoa</taxon>
        <taxon>Nematoda</taxon>
        <taxon>Chromadorea</taxon>
        <taxon>Rhabditida</taxon>
        <taxon>Rhabditina</taxon>
        <taxon>Rhabditomorpha</taxon>
        <taxon>Strongyloidea</taxon>
        <taxon>Strongylidae</taxon>
        <taxon>Cylicostephanus</taxon>
    </lineage>
</organism>
<proteinExistence type="predicted"/>
<evidence type="ECO:0000313" key="2">
    <source>
        <dbReference type="EMBL" id="VDN33738.1"/>
    </source>
</evidence>
<feature type="compositionally biased region" description="Low complexity" evidence="1">
    <location>
        <begin position="7"/>
        <end position="37"/>
    </location>
</feature>
<evidence type="ECO:0000256" key="1">
    <source>
        <dbReference type="SAM" id="MobiDB-lite"/>
    </source>
</evidence>
<reference evidence="2 3" key="1">
    <citation type="submission" date="2018-11" db="EMBL/GenBank/DDBJ databases">
        <authorList>
            <consortium name="Pathogen Informatics"/>
        </authorList>
    </citation>
    <scope>NUCLEOTIDE SEQUENCE [LARGE SCALE GENOMIC DNA]</scope>
</reference>